<dbReference type="InterPro" id="IPR036148">
    <property type="entry name" value="MmgE/PrpD_sf"/>
</dbReference>
<feature type="domain" description="MmgE/PrpD N-terminal" evidence="2">
    <location>
        <begin position="19"/>
        <end position="262"/>
    </location>
</feature>
<dbReference type="EMBL" id="CP021108">
    <property type="protein sequence ID" value="ARP83018.1"/>
    <property type="molecule type" value="Genomic_DNA"/>
</dbReference>
<dbReference type="STRING" id="1416806.CAL12_20825"/>
<dbReference type="InterPro" id="IPR045336">
    <property type="entry name" value="MmgE_PrpD_N"/>
</dbReference>
<dbReference type="InterPro" id="IPR045337">
    <property type="entry name" value="MmgE_PrpD_C"/>
</dbReference>
<dbReference type="PANTHER" id="PTHR16943">
    <property type="entry name" value="2-METHYLCITRATE DEHYDRATASE-RELATED"/>
    <property type="match status" value="1"/>
</dbReference>
<reference evidence="4 5" key="1">
    <citation type="submission" date="2017-05" db="EMBL/GenBank/DDBJ databases">
        <title>Complete and WGS of Bordetella genogroups.</title>
        <authorList>
            <person name="Spilker T."/>
            <person name="LiPuma J."/>
        </authorList>
    </citation>
    <scope>NUCLEOTIDE SEQUENCE [LARGE SCALE GENOMIC DNA]</scope>
    <source>
        <strain evidence="4 5">AU19157</strain>
    </source>
</reference>
<dbReference type="PANTHER" id="PTHR16943:SF8">
    <property type="entry name" value="2-METHYLCITRATE DEHYDRATASE"/>
    <property type="match status" value="1"/>
</dbReference>
<dbReference type="InterPro" id="IPR042183">
    <property type="entry name" value="MmgE/PrpD_sf_1"/>
</dbReference>
<dbReference type="GO" id="GO:0016829">
    <property type="term" value="F:lyase activity"/>
    <property type="evidence" value="ECO:0007669"/>
    <property type="project" value="InterPro"/>
</dbReference>
<evidence type="ECO:0008006" key="6">
    <source>
        <dbReference type="Google" id="ProtNLM"/>
    </source>
</evidence>
<evidence type="ECO:0000313" key="4">
    <source>
        <dbReference type="EMBL" id="ARP83018.1"/>
    </source>
</evidence>
<evidence type="ECO:0000259" key="2">
    <source>
        <dbReference type="Pfam" id="PF03972"/>
    </source>
</evidence>
<sequence length="469" mass="50415">MTICPTTNRRLGMDRALLEELADYAHCIDYARIPPSVTGQAILTVADTVACMVSGARAPEIRALMRSERQRRGVGDVGVVGSAVDLPPEGAARVNAYMGDIHELNDLTCGHSGIGNVAAALAMAEAVSATGRELIAALVAGIEVTSRIYSAFYPTMKPYTEVGMVSVGPAGSAGAAAACAKLLGLDAEHTLHAMANALAQAGWCPAEVIFGDGGSAKPLLFGSMPAAAGIVGAMQALHGITGPVRILEGPMGYLRTVARSYDTEPLTRRDIWYLESARRKLHACCGYMHSAIDSLVALRQEGLPVDQVARIRVHMPSYIIPAVSKSRPPATANEARFHSQYCLALALLGEDIIQPVHSDEYQRFLTGGVSGLMTGIELCEAPEYSHYHQSRVDLFDADGRLLVQRENQAPKGSPRKPITSDEVWQKLRRLCTPVYPEFDVEAYTGRLEALPGARDTGWIVRAFPREVHE</sequence>
<dbReference type="InterPro" id="IPR042188">
    <property type="entry name" value="MmgE/PrpD_sf_2"/>
</dbReference>
<protein>
    <recommendedName>
        <fullName evidence="6">2-methylcitrate dehydratase</fullName>
    </recommendedName>
</protein>
<dbReference type="SUPFAM" id="SSF103378">
    <property type="entry name" value="2-methylcitrate dehydratase PrpD"/>
    <property type="match status" value="1"/>
</dbReference>
<dbReference type="Gene3D" id="3.30.1330.120">
    <property type="entry name" value="2-methylcitrate dehydratase PrpD"/>
    <property type="match status" value="1"/>
</dbReference>
<evidence type="ECO:0000259" key="3">
    <source>
        <dbReference type="Pfam" id="PF19305"/>
    </source>
</evidence>
<evidence type="ECO:0000256" key="1">
    <source>
        <dbReference type="ARBA" id="ARBA00006174"/>
    </source>
</evidence>
<dbReference type="Gene3D" id="1.10.4100.10">
    <property type="entry name" value="2-methylcitrate dehydratase PrpD"/>
    <property type="match status" value="1"/>
</dbReference>
<gene>
    <name evidence="4" type="ORF">CAL12_20825</name>
</gene>
<dbReference type="AlphaFoldDB" id="A0A1W6YPT1"/>
<name>A0A1W6YPT1_9BORD</name>
<dbReference type="Proteomes" id="UP000194151">
    <property type="component" value="Chromosome"/>
</dbReference>
<proteinExistence type="inferred from homology"/>
<keyword evidence="5" id="KW-1185">Reference proteome</keyword>
<dbReference type="InterPro" id="IPR005656">
    <property type="entry name" value="MmgE_PrpD"/>
</dbReference>
<comment type="similarity">
    <text evidence="1">Belongs to the PrpD family.</text>
</comment>
<dbReference type="Pfam" id="PF03972">
    <property type="entry name" value="MmgE_PrpD_N"/>
    <property type="match status" value="1"/>
</dbReference>
<dbReference type="Pfam" id="PF19305">
    <property type="entry name" value="MmgE_PrpD_C"/>
    <property type="match status" value="1"/>
</dbReference>
<accession>A0A1W6YPT1</accession>
<organism evidence="4 5">
    <name type="scientific">Bordetella genomosp. 8</name>
    <dbReference type="NCBI Taxonomy" id="1416806"/>
    <lineage>
        <taxon>Bacteria</taxon>
        <taxon>Pseudomonadati</taxon>
        <taxon>Pseudomonadota</taxon>
        <taxon>Betaproteobacteria</taxon>
        <taxon>Burkholderiales</taxon>
        <taxon>Alcaligenaceae</taxon>
        <taxon>Bordetella</taxon>
    </lineage>
</organism>
<dbReference type="KEGG" id="bgv:CAL12_20825"/>
<feature type="domain" description="MmgE/PrpD C-terminal" evidence="3">
    <location>
        <begin position="282"/>
        <end position="437"/>
    </location>
</feature>
<evidence type="ECO:0000313" key="5">
    <source>
        <dbReference type="Proteomes" id="UP000194151"/>
    </source>
</evidence>